<proteinExistence type="inferred from homology"/>
<keyword evidence="4" id="KW-0309">Germination</keyword>
<evidence type="ECO:0000256" key="4">
    <source>
        <dbReference type="ARBA" id="ARBA00022544"/>
    </source>
</evidence>
<reference evidence="9" key="1">
    <citation type="submission" date="2021-09" db="EMBL/GenBank/DDBJ databases">
        <title>Genome analysis of Fictibacillus sp. KIGAM418 isolated from marine sediment.</title>
        <authorList>
            <person name="Seo M.-J."/>
            <person name="Cho E.-S."/>
            <person name="Hwang C.Y."/>
        </authorList>
    </citation>
    <scope>NUCLEOTIDE SEQUENCE</scope>
    <source>
        <strain evidence="9">KIGAM418</strain>
    </source>
</reference>
<evidence type="ECO:0000256" key="5">
    <source>
        <dbReference type="ARBA" id="ARBA00022692"/>
    </source>
</evidence>
<feature type="transmembrane region" description="Helical" evidence="8">
    <location>
        <begin position="7"/>
        <end position="28"/>
    </location>
</feature>
<keyword evidence="5 8" id="KW-0812">Transmembrane</keyword>
<comment type="caution">
    <text evidence="9">The sequence shown here is derived from an EMBL/GenBank/DDBJ whole genome shotgun (WGS) entry which is preliminary data.</text>
</comment>
<accession>A0A9X1XBT5</accession>
<evidence type="ECO:0000256" key="8">
    <source>
        <dbReference type="SAM" id="Phobius"/>
    </source>
</evidence>
<feature type="transmembrane region" description="Helical" evidence="8">
    <location>
        <begin position="268"/>
        <end position="293"/>
    </location>
</feature>
<comment type="subcellular location">
    <subcellularLocation>
        <location evidence="1">Membrane</location>
        <topology evidence="1">Multi-pass membrane protein</topology>
    </subcellularLocation>
</comment>
<evidence type="ECO:0000256" key="2">
    <source>
        <dbReference type="ARBA" id="ARBA00007998"/>
    </source>
</evidence>
<feature type="transmembrane region" description="Helical" evidence="8">
    <location>
        <begin position="113"/>
        <end position="130"/>
    </location>
</feature>
<dbReference type="Proteomes" id="UP001139011">
    <property type="component" value="Unassembled WGS sequence"/>
</dbReference>
<evidence type="ECO:0000313" key="9">
    <source>
        <dbReference type="EMBL" id="MCK6257824.1"/>
    </source>
</evidence>
<evidence type="ECO:0000256" key="7">
    <source>
        <dbReference type="ARBA" id="ARBA00023136"/>
    </source>
</evidence>
<dbReference type="PANTHER" id="PTHR34975:SF2">
    <property type="entry name" value="SPORE GERMINATION PROTEIN A2"/>
    <property type="match status" value="1"/>
</dbReference>
<feature type="transmembrane region" description="Helical" evidence="8">
    <location>
        <begin position="305"/>
        <end position="325"/>
    </location>
</feature>
<feature type="transmembrane region" description="Helical" evidence="8">
    <location>
        <begin position="73"/>
        <end position="93"/>
    </location>
</feature>
<keyword evidence="7 8" id="KW-0472">Membrane</keyword>
<name>A0A9X1XBT5_9BACL</name>
<dbReference type="Pfam" id="PF03845">
    <property type="entry name" value="Spore_permease"/>
    <property type="match status" value="1"/>
</dbReference>
<dbReference type="RefSeq" id="WP_248253228.1">
    <property type="nucleotide sequence ID" value="NZ_JAIWJX010000002.1"/>
</dbReference>
<dbReference type="GO" id="GO:0016020">
    <property type="term" value="C:membrane"/>
    <property type="evidence" value="ECO:0007669"/>
    <property type="project" value="UniProtKB-SubCell"/>
</dbReference>
<evidence type="ECO:0000313" key="10">
    <source>
        <dbReference type="Proteomes" id="UP001139011"/>
    </source>
</evidence>
<keyword evidence="3" id="KW-0813">Transport</keyword>
<dbReference type="AlphaFoldDB" id="A0A9X1XBT5"/>
<feature type="transmembrane region" description="Helical" evidence="8">
    <location>
        <begin position="184"/>
        <end position="203"/>
    </location>
</feature>
<gene>
    <name evidence="9" type="ORF">LCY76_14665</name>
</gene>
<feature type="transmembrane region" description="Helical" evidence="8">
    <location>
        <begin position="337"/>
        <end position="355"/>
    </location>
</feature>
<organism evidence="9 10">
    <name type="scientific">Fictibacillus marinisediminis</name>
    <dbReference type="NCBI Taxonomy" id="2878389"/>
    <lineage>
        <taxon>Bacteria</taxon>
        <taxon>Bacillati</taxon>
        <taxon>Bacillota</taxon>
        <taxon>Bacilli</taxon>
        <taxon>Bacillales</taxon>
        <taxon>Fictibacillaceae</taxon>
        <taxon>Fictibacillus</taxon>
    </lineage>
</organism>
<dbReference type="NCBIfam" id="TIGR00912">
    <property type="entry name" value="2A0309"/>
    <property type="match status" value="1"/>
</dbReference>
<evidence type="ECO:0000256" key="1">
    <source>
        <dbReference type="ARBA" id="ARBA00004141"/>
    </source>
</evidence>
<evidence type="ECO:0000256" key="3">
    <source>
        <dbReference type="ARBA" id="ARBA00022448"/>
    </source>
</evidence>
<dbReference type="InterPro" id="IPR004761">
    <property type="entry name" value="Spore_GerAB"/>
</dbReference>
<feature type="transmembrane region" description="Helical" evidence="8">
    <location>
        <begin position="142"/>
        <end position="164"/>
    </location>
</feature>
<keyword evidence="10" id="KW-1185">Reference proteome</keyword>
<comment type="similarity">
    <text evidence="2">Belongs to the amino acid-polyamine-organocation (APC) superfamily. Spore germination protein (SGP) (TC 2.A.3.9) family.</text>
</comment>
<sequence>MQEKIGFIQLFYIMMGFEIGSTVIYGVGSEAKQDAWLVILVGMFCGLVLMWVYTKLFEHYPGYTLTQMIPKIVGRFIGYPLNVIYILYFIYLASRVARDFGELVGGTFLPKTPMLVVIGCFMAVIVYCLSGGIEVFGRTGEIFLPFLLLVAIVSWIIVYSSQIFDIARITPILETGVGTVWKAAFPLVVTFPFGEMVLFMMFWPMLHDSRKVKKLGMMVVLVAGILLTVNMINVISVIGPRWLSERIYPLLTVVKLASVGNFIERIDAVVIITMIIGGFFKVGSYLYGAAIGAAELFKMESRRSLVVLFGAIVVPLSLIIANSYMEHVEIGLKKVPLYLHIPLQMVIPFILLVIAKIRKRYRAQ</sequence>
<dbReference type="EMBL" id="JAIWJX010000002">
    <property type="protein sequence ID" value="MCK6257824.1"/>
    <property type="molecule type" value="Genomic_DNA"/>
</dbReference>
<dbReference type="GO" id="GO:0009847">
    <property type="term" value="P:spore germination"/>
    <property type="evidence" value="ECO:0007669"/>
    <property type="project" value="InterPro"/>
</dbReference>
<feature type="transmembrane region" description="Helical" evidence="8">
    <location>
        <begin position="34"/>
        <end position="53"/>
    </location>
</feature>
<protein>
    <submittedName>
        <fullName evidence="9">Spore germination protein</fullName>
    </submittedName>
</protein>
<feature type="transmembrane region" description="Helical" evidence="8">
    <location>
        <begin position="215"/>
        <end position="238"/>
    </location>
</feature>
<evidence type="ECO:0000256" key="6">
    <source>
        <dbReference type="ARBA" id="ARBA00022989"/>
    </source>
</evidence>
<keyword evidence="6 8" id="KW-1133">Transmembrane helix</keyword>
<dbReference type="PANTHER" id="PTHR34975">
    <property type="entry name" value="SPORE GERMINATION PROTEIN A2"/>
    <property type="match status" value="1"/>
</dbReference>